<evidence type="ECO:0000313" key="11">
    <source>
        <dbReference type="Proteomes" id="UP000295252"/>
    </source>
</evidence>
<keyword evidence="7 8" id="KW-0539">Nucleus</keyword>
<dbReference type="FunCoup" id="A0A068UG59">
    <property type="interactions" value="169"/>
</dbReference>
<reference evidence="11" key="1">
    <citation type="journal article" date="2014" name="Science">
        <title>The coffee genome provides insight into the convergent evolution of caffeine biosynthesis.</title>
        <authorList>
            <person name="Denoeud F."/>
            <person name="Carretero-Paulet L."/>
            <person name="Dereeper A."/>
            <person name="Droc G."/>
            <person name="Guyot R."/>
            <person name="Pietrella M."/>
            <person name="Zheng C."/>
            <person name="Alberti A."/>
            <person name="Anthony F."/>
            <person name="Aprea G."/>
            <person name="Aury J.M."/>
            <person name="Bento P."/>
            <person name="Bernard M."/>
            <person name="Bocs S."/>
            <person name="Campa C."/>
            <person name="Cenci A."/>
            <person name="Combes M.C."/>
            <person name="Crouzillat D."/>
            <person name="Da Silva C."/>
            <person name="Daddiego L."/>
            <person name="De Bellis F."/>
            <person name="Dussert S."/>
            <person name="Garsmeur O."/>
            <person name="Gayraud T."/>
            <person name="Guignon V."/>
            <person name="Jahn K."/>
            <person name="Jamilloux V."/>
            <person name="Joet T."/>
            <person name="Labadie K."/>
            <person name="Lan T."/>
            <person name="Leclercq J."/>
            <person name="Lepelley M."/>
            <person name="Leroy T."/>
            <person name="Li L.T."/>
            <person name="Librado P."/>
            <person name="Lopez L."/>
            <person name="Munoz A."/>
            <person name="Noel B."/>
            <person name="Pallavicini A."/>
            <person name="Perrotta G."/>
            <person name="Poncet V."/>
            <person name="Pot D."/>
            <person name="Priyono X."/>
            <person name="Rigoreau M."/>
            <person name="Rouard M."/>
            <person name="Rozas J."/>
            <person name="Tranchant-Dubreuil C."/>
            <person name="VanBuren R."/>
            <person name="Zhang Q."/>
            <person name="Andrade A.C."/>
            <person name="Argout X."/>
            <person name="Bertrand B."/>
            <person name="de Kochko A."/>
            <person name="Graziosi G."/>
            <person name="Henry R.J."/>
            <person name="Jayarama X."/>
            <person name="Ming R."/>
            <person name="Nagai C."/>
            <person name="Rounsley S."/>
            <person name="Sankoff D."/>
            <person name="Giuliano G."/>
            <person name="Albert V.A."/>
            <person name="Wincker P."/>
            <person name="Lashermes P."/>
        </authorList>
    </citation>
    <scope>NUCLEOTIDE SEQUENCE [LARGE SCALE GENOMIC DNA]</scope>
    <source>
        <strain evidence="11">cv. DH200-94</strain>
    </source>
</reference>
<dbReference type="Proteomes" id="UP000295252">
    <property type="component" value="Chromosome II"/>
</dbReference>
<proteinExistence type="inferred from homology"/>
<feature type="domain" description="Homeobox" evidence="9">
    <location>
        <begin position="339"/>
        <end position="402"/>
    </location>
</feature>
<comment type="similarity">
    <text evidence="2">Belongs to the TALE/BELL homeobox family.</text>
</comment>
<dbReference type="InterPro" id="IPR009057">
    <property type="entry name" value="Homeodomain-like_sf"/>
</dbReference>
<dbReference type="SMART" id="SM00389">
    <property type="entry name" value="HOX"/>
    <property type="match status" value="1"/>
</dbReference>
<keyword evidence="5 8" id="KW-0371">Homeobox</keyword>
<keyword evidence="11" id="KW-1185">Reference proteome</keyword>
<dbReference type="EMBL" id="HG739110">
    <property type="protein sequence ID" value="CDP07471.1"/>
    <property type="molecule type" value="Genomic_DNA"/>
</dbReference>
<dbReference type="InterPro" id="IPR001356">
    <property type="entry name" value="HD"/>
</dbReference>
<dbReference type="InterPro" id="IPR050224">
    <property type="entry name" value="TALE_homeobox"/>
</dbReference>
<dbReference type="PROSITE" id="PS50071">
    <property type="entry name" value="HOMEOBOX_2"/>
    <property type="match status" value="1"/>
</dbReference>
<dbReference type="GO" id="GO:0006355">
    <property type="term" value="P:regulation of DNA-templated transcription"/>
    <property type="evidence" value="ECO:0007669"/>
    <property type="project" value="InterPro"/>
</dbReference>
<evidence type="ECO:0000256" key="5">
    <source>
        <dbReference type="ARBA" id="ARBA00023155"/>
    </source>
</evidence>
<comment type="subcellular location">
    <subcellularLocation>
        <location evidence="1 8">Nucleus</location>
    </subcellularLocation>
</comment>
<dbReference type="Pfam" id="PF05920">
    <property type="entry name" value="Homeobox_KN"/>
    <property type="match status" value="1"/>
</dbReference>
<dbReference type="GO" id="GO:0003677">
    <property type="term" value="F:DNA binding"/>
    <property type="evidence" value="ECO:0007669"/>
    <property type="project" value="UniProtKB-UniRule"/>
</dbReference>
<feature type="DNA-binding region" description="Homeobox" evidence="8">
    <location>
        <begin position="341"/>
        <end position="403"/>
    </location>
</feature>
<keyword evidence="4 8" id="KW-0238">DNA-binding</keyword>
<dbReference type="SUPFAM" id="SSF46689">
    <property type="entry name" value="Homeodomain-like"/>
    <property type="match status" value="1"/>
</dbReference>
<gene>
    <name evidence="10" type="ORF">GSCOC_T00024743001</name>
</gene>
<dbReference type="OrthoDB" id="10056939at2759"/>
<accession>A0A068UG59</accession>
<evidence type="ECO:0000256" key="3">
    <source>
        <dbReference type="ARBA" id="ARBA00023015"/>
    </source>
</evidence>
<keyword evidence="3" id="KW-0805">Transcription regulation</keyword>
<dbReference type="Gramene" id="CDP07471">
    <property type="protein sequence ID" value="CDP07471"/>
    <property type="gene ID" value="GSCOC_T00024743001"/>
</dbReference>
<dbReference type="CDD" id="cd00086">
    <property type="entry name" value="homeodomain"/>
    <property type="match status" value="1"/>
</dbReference>
<dbReference type="InParanoid" id="A0A068UG59"/>
<dbReference type="AlphaFoldDB" id="A0A068UG59"/>
<dbReference type="PhylomeDB" id="A0A068UG59"/>
<dbReference type="GO" id="GO:0005634">
    <property type="term" value="C:nucleus"/>
    <property type="evidence" value="ECO:0007669"/>
    <property type="project" value="UniProtKB-SubCell"/>
</dbReference>
<evidence type="ECO:0000313" key="10">
    <source>
        <dbReference type="EMBL" id="CDP07471.1"/>
    </source>
</evidence>
<dbReference type="SMART" id="SM00574">
    <property type="entry name" value="POX"/>
    <property type="match status" value="1"/>
</dbReference>
<name>A0A068UG59_COFCA</name>
<dbReference type="Pfam" id="PF07526">
    <property type="entry name" value="POX"/>
    <property type="match status" value="1"/>
</dbReference>
<evidence type="ECO:0000256" key="2">
    <source>
        <dbReference type="ARBA" id="ARBA00006454"/>
    </source>
</evidence>
<evidence type="ECO:0000256" key="7">
    <source>
        <dbReference type="ARBA" id="ARBA00023242"/>
    </source>
</evidence>
<keyword evidence="6" id="KW-0804">Transcription</keyword>
<organism evidence="10 11">
    <name type="scientific">Coffea canephora</name>
    <name type="common">Robusta coffee</name>
    <dbReference type="NCBI Taxonomy" id="49390"/>
    <lineage>
        <taxon>Eukaryota</taxon>
        <taxon>Viridiplantae</taxon>
        <taxon>Streptophyta</taxon>
        <taxon>Embryophyta</taxon>
        <taxon>Tracheophyta</taxon>
        <taxon>Spermatophyta</taxon>
        <taxon>Magnoliopsida</taxon>
        <taxon>eudicotyledons</taxon>
        <taxon>Gunneridae</taxon>
        <taxon>Pentapetalae</taxon>
        <taxon>asterids</taxon>
        <taxon>lamiids</taxon>
        <taxon>Gentianales</taxon>
        <taxon>Rubiaceae</taxon>
        <taxon>Ixoroideae</taxon>
        <taxon>Gardenieae complex</taxon>
        <taxon>Bertiereae - Coffeeae clade</taxon>
        <taxon>Coffeeae</taxon>
        <taxon>Coffea</taxon>
    </lineage>
</organism>
<sequence>MVSQDSPSNPNTSILHQFIISNSIASQNQFGGEHFDAYANGLSGGSTYDSLGSTPSLQCFGERIPRSIDIVNAPQLTDESDVNHPRHLMDLLGASNEANYHAQRLSLSLGTHNAREACNPRGDSINSSYSFGGSVFAASSTSPNHQSSCISYGTEALAVAISNSKYLRPAQWLLDEVVKVGSKAIDLSNEKYARRLSSSSKRGSLKLRSEINLEFTNNEVFTEKHELQAKLLKLIALLEEVERRYEQYYHHMDELVSSFEMIAGLGAGKSYTALALQAMSRHFCCLREAILSQIYVTKRKISEDMPKISSDMSQLSLFDQENRHSRLSLQQLSMIQSSRQAWRPIRGLPETSVAILRSWLFEHFLHPYPNDSEKLTLASQTGLSKNQVSNWFINARVRLWKPMIEEMYKEEFAESYVESNPSISREGFADSAED</sequence>
<evidence type="ECO:0000256" key="1">
    <source>
        <dbReference type="ARBA" id="ARBA00004123"/>
    </source>
</evidence>
<dbReference type="OMA" id="REACNPR"/>
<evidence type="ECO:0000259" key="9">
    <source>
        <dbReference type="PROSITE" id="PS50071"/>
    </source>
</evidence>
<evidence type="ECO:0000256" key="8">
    <source>
        <dbReference type="PROSITE-ProRule" id="PRU00108"/>
    </source>
</evidence>
<protein>
    <recommendedName>
        <fullName evidence="9">Homeobox domain-containing protein</fullName>
    </recommendedName>
</protein>
<dbReference type="PANTHER" id="PTHR11850">
    <property type="entry name" value="HOMEOBOX PROTEIN TRANSCRIPTION FACTORS"/>
    <property type="match status" value="1"/>
</dbReference>
<dbReference type="InterPro" id="IPR008422">
    <property type="entry name" value="KN_HD"/>
</dbReference>
<dbReference type="Gene3D" id="1.10.10.60">
    <property type="entry name" value="Homeodomain-like"/>
    <property type="match status" value="1"/>
</dbReference>
<dbReference type="InterPro" id="IPR006563">
    <property type="entry name" value="POX_dom"/>
</dbReference>
<evidence type="ECO:0000256" key="6">
    <source>
        <dbReference type="ARBA" id="ARBA00023163"/>
    </source>
</evidence>
<evidence type="ECO:0000256" key="4">
    <source>
        <dbReference type="ARBA" id="ARBA00023125"/>
    </source>
</evidence>